<evidence type="ECO:0000256" key="2">
    <source>
        <dbReference type="ARBA" id="ARBA00023054"/>
    </source>
</evidence>
<dbReference type="Gene3D" id="1.20.5.4090">
    <property type="match status" value="1"/>
</dbReference>
<organism evidence="5 6">
    <name type="scientific">Sus scrofa</name>
    <name type="common">Pig</name>
    <dbReference type="NCBI Taxonomy" id="9823"/>
    <lineage>
        <taxon>Eukaryota</taxon>
        <taxon>Metazoa</taxon>
        <taxon>Chordata</taxon>
        <taxon>Craniata</taxon>
        <taxon>Vertebrata</taxon>
        <taxon>Euteleostomi</taxon>
        <taxon>Mammalia</taxon>
        <taxon>Eutheria</taxon>
        <taxon>Laurasiatheria</taxon>
        <taxon>Artiodactyla</taxon>
        <taxon>Suina</taxon>
        <taxon>Suidae</taxon>
        <taxon>Sus</taxon>
    </lineage>
</organism>
<feature type="compositionally biased region" description="Low complexity" evidence="4">
    <location>
        <begin position="54"/>
        <end position="67"/>
    </location>
</feature>
<evidence type="ECO:0000256" key="3">
    <source>
        <dbReference type="SAM" id="Coils"/>
    </source>
</evidence>
<accession>A0A8D1TBS1</accession>
<reference evidence="5" key="1">
    <citation type="submission" date="2025-08" db="UniProtKB">
        <authorList>
            <consortium name="Ensembl"/>
        </authorList>
    </citation>
    <scope>IDENTIFICATION</scope>
</reference>
<dbReference type="GO" id="GO:0006355">
    <property type="term" value="P:regulation of DNA-templated transcription"/>
    <property type="evidence" value="ECO:0007669"/>
    <property type="project" value="InterPro"/>
</dbReference>
<feature type="region of interest" description="Disordered" evidence="4">
    <location>
        <begin position="33"/>
        <end position="68"/>
    </location>
</feature>
<evidence type="ECO:0000256" key="4">
    <source>
        <dbReference type="SAM" id="MobiDB-lite"/>
    </source>
</evidence>
<name>A0A8D1TBS1_PIG</name>
<feature type="compositionally biased region" description="Basic and acidic residues" evidence="4">
    <location>
        <begin position="33"/>
        <end position="50"/>
    </location>
</feature>
<dbReference type="InterPro" id="IPR019139">
    <property type="entry name" value="LRRFIP1/2"/>
</dbReference>
<feature type="coiled-coil region" evidence="3">
    <location>
        <begin position="371"/>
        <end position="447"/>
    </location>
</feature>
<evidence type="ECO:0000313" key="5">
    <source>
        <dbReference type="Ensembl" id="ENSSSCP00050015621.1"/>
    </source>
</evidence>
<keyword evidence="2 3" id="KW-0175">Coiled coil</keyword>
<dbReference type="Ensembl" id="ENSSSCT00050037620.1">
    <property type="protein sequence ID" value="ENSSSCP00050015621.1"/>
    <property type="gene ID" value="ENSSSCG00050027910.1"/>
</dbReference>
<dbReference type="PANTHER" id="PTHR19212">
    <property type="entry name" value="LEUCINE RICH REPEAT IN FLII INTERACTING PROTEIN"/>
    <property type="match status" value="1"/>
</dbReference>
<evidence type="ECO:0000313" key="6">
    <source>
        <dbReference type="Proteomes" id="UP000694571"/>
    </source>
</evidence>
<dbReference type="PANTHER" id="PTHR19212:SF5">
    <property type="entry name" value="LEUCINE-RICH REPEAT FLIGHTLESS-INTERACTING PROTEIN 1"/>
    <property type="match status" value="1"/>
</dbReference>
<dbReference type="AlphaFoldDB" id="A0A8D1TBS1"/>
<proteinExistence type="inferred from homology"/>
<gene>
    <name evidence="5" type="primary">LRRFIP1</name>
</gene>
<evidence type="ECO:0000256" key="1">
    <source>
        <dbReference type="ARBA" id="ARBA00008275"/>
    </source>
</evidence>
<dbReference type="Pfam" id="PF09738">
    <property type="entry name" value="LRRFIP"/>
    <property type="match status" value="2"/>
</dbReference>
<feature type="coiled-coil region" evidence="3">
    <location>
        <begin position="113"/>
        <end position="272"/>
    </location>
</feature>
<sequence>MTNPAATQNKEIECLSPEAQKLAEARLAAKRAARAEAREIRMKELERQQKEVTPGPSRSSSRGGSRRTLLASADTRLLFRVQGSRSLPSLSAATLASLGGTSSRRGSGDTSISLDTEASIREIKDSLAEAEEKYKKAMVSNAQLDNEKTNFMYQVDTLKDVLLELEEQLAESRRQLEEKSKEFEREKHAHSILQFQFAEVKEALKQREELLEEIRQLQQKQESYIREISDLQETIEWKDKKIGALERQKEFFDSIRSERDDLREEVVVLKEELKKHGIILNSETATNGETSDPLSRVEHPGSTKMTKEEVGAPQAPGDGTLEIHVLFGGCFQIKKLRGQLEERQKNVRLDSLRPEDGVLENGTDVHVMDLHRDANRQISDLKFKLAKSEQEITALEQNVIRLESQVSRYKLAAENAEKIEDELKAEKRKLQRELRSALDKTEELEVSNGHLVKRLEKMKANRSVHLSQQ</sequence>
<feature type="compositionally biased region" description="Basic and acidic residues" evidence="4">
    <location>
        <begin position="295"/>
        <end position="310"/>
    </location>
</feature>
<protein>
    <submittedName>
        <fullName evidence="5">LRR binding FLII interacting protein 1</fullName>
    </submittedName>
</protein>
<dbReference type="Proteomes" id="UP000694571">
    <property type="component" value="Unplaced"/>
</dbReference>
<comment type="similarity">
    <text evidence="1">Belongs to the LRRFIP family.</text>
</comment>
<feature type="region of interest" description="Disordered" evidence="4">
    <location>
        <begin position="284"/>
        <end position="315"/>
    </location>
</feature>
<feature type="compositionally biased region" description="Polar residues" evidence="4">
    <location>
        <begin position="284"/>
        <end position="293"/>
    </location>
</feature>